<evidence type="ECO:0000313" key="9">
    <source>
        <dbReference type="RefSeq" id="XP_055861013.1"/>
    </source>
</evidence>
<keyword evidence="3 6" id="KW-1133">Transmembrane helix</keyword>
<keyword evidence="4 6" id="KW-0472">Membrane</keyword>
<evidence type="ECO:0000256" key="4">
    <source>
        <dbReference type="ARBA" id="ARBA00023136"/>
    </source>
</evidence>
<evidence type="ECO:0000256" key="5">
    <source>
        <dbReference type="SAM" id="MobiDB-lite"/>
    </source>
</evidence>
<dbReference type="InterPro" id="IPR057366">
    <property type="entry name" value="TRPM-like"/>
</dbReference>
<evidence type="ECO:0000256" key="3">
    <source>
        <dbReference type="ARBA" id="ARBA00022989"/>
    </source>
</evidence>
<dbReference type="Pfam" id="PF25508">
    <property type="entry name" value="TRPM2"/>
    <property type="match status" value="1"/>
</dbReference>
<feature type="region of interest" description="Disordered" evidence="5">
    <location>
        <begin position="646"/>
        <end position="679"/>
    </location>
</feature>
<accession>A0A9W2YE56</accession>
<evidence type="ECO:0000313" key="8">
    <source>
        <dbReference type="Proteomes" id="UP001165740"/>
    </source>
</evidence>
<evidence type="ECO:0000259" key="7">
    <source>
        <dbReference type="Pfam" id="PF25508"/>
    </source>
</evidence>
<dbReference type="GO" id="GO:0005886">
    <property type="term" value="C:plasma membrane"/>
    <property type="evidence" value="ECO:0007669"/>
    <property type="project" value="TreeGrafter"/>
</dbReference>
<dbReference type="Proteomes" id="UP001165740">
    <property type="component" value="Chromosome 11"/>
</dbReference>
<feature type="region of interest" description="Disordered" evidence="5">
    <location>
        <begin position="719"/>
        <end position="741"/>
    </location>
</feature>
<feature type="transmembrane region" description="Helical" evidence="6">
    <location>
        <begin position="757"/>
        <end position="778"/>
    </location>
</feature>
<dbReference type="GO" id="GO:0005261">
    <property type="term" value="F:monoatomic cation channel activity"/>
    <property type="evidence" value="ECO:0007669"/>
    <property type="project" value="TreeGrafter"/>
</dbReference>
<feature type="transmembrane region" description="Helical" evidence="6">
    <location>
        <begin position="864"/>
        <end position="889"/>
    </location>
</feature>
<dbReference type="AlphaFoldDB" id="A0A9W2YE56"/>
<comment type="subcellular location">
    <subcellularLocation>
        <location evidence="1">Membrane</location>
        <topology evidence="1">Multi-pass membrane protein</topology>
    </subcellularLocation>
</comment>
<feature type="transmembrane region" description="Helical" evidence="6">
    <location>
        <begin position="985"/>
        <end position="1004"/>
    </location>
</feature>
<feature type="domain" description="TRPM-like" evidence="7">
    <location>
        <begin position="370"/>
        <end position="544"/>
    </location>
</feature>
<feature type="transmembrane region" description="Helical" evidence="6">
    <location>
        <begin position="822"/>
        <end position="843"/>
    </location>
</feature>
<evidence type="ECO:0000256" key="1">
    <source>
        <dbReference type="ARBA" id="ARBA00004141"/>
    </source>
</evidence>
<feature type="region of interest" description="Disordered" evidence="5">
    <location>
        <begin position="391"/>
        <end position="419"/>
    </location>
</feature>
<feature type="compositionally biased region" description="Polar residues" evidence="5">
    <location>
        <begin position="646"/>
        <end position="657"/>
    </location>
</feature>
<organism evidence="8 9">
    <name type="scientific">Biomphalaria glabrata</name>
    <name type="common">Bloodfluke planorb</name>
    <name type="synonym">Freshwater snail</name>
    <dbReference type="NCBI Taxonomy" id="6526"/>
    <lineage>
        <taxon>Eukaryota</taxon>
        <taxon>Metazoa</taxon>
        <taxon>Spiralia</taxon>
        <taxon>Lophotrochozoa</taxon>
        <taxon>Mollusca</taxon>
        <taxon>Gastropoda</taxon>
        <taxon>Heterobranchia</taxon>
        <taxon>Euthyneura</taxon>
        <taxon>Panpulmonata</taxon>
        <taxon>Hygrophila</taxon>
        <taxon>Lymnaeoidea</taxon>
        <taxon>Planorbidae</taxon>
        <taxon>Biomphalaria</taxon>
    </lineage>
</organism>
<proteinExistence type="predicted"/>
<dbReference type="RefSeq" id="XP_055861013.1">
    <property type="nucleotide sequence ID" value="XM_056005038.1"/>
</dbReference>
<evidence type="ECO:0000256" key="6">
    <source>
        <dbReference type="SAM" id="Phobius"/>
    </source>
</evidence>
<feature type="compositionally biased region" description="Basic and acidic residues" evidence="5">
    <location>
        <begin position="399"/>
        <end position="419"/>
    </location>
</feature>
<feature type="compositionally biased region" description="Basic and acidic residues" evidence="5">
    <location>
        <begin position="729"/>
        <end position="741"/>
    </location>
</feature>
<sequence>MDNKVRPGQENKKWKQVFKNSRLWDAEEKEAYCPIIIKLIGSIPLRSKEFFYVQEFFEDLKQFLKETGCLLDYSDLKDQKGKDDRYVNHFMSSNQAIIKEVKMKLPDKNIATCIFLCNADASDQIFEQDRKEAVVLLKGSGEYITNLSEVTKKRERVSNLQTLNISKRMKSEKIAEVILKSLKHTNRFQADDQMFLQLCVSLNKLNVALQLGQLSRLVIHQKMTDYDLKCNEKESKQSIQEKRATSSGRRQAEKDCKGILLSVLRLKRFDFLRYMLREGINEKLLNEVLGEFLLEIKREAFQVDEQTGQEKRNIVFSVLAKTLMTFALKSKVKPSKEEDSESSAKVTLINVSSQEDNELLDIICRVTNLNTSEKVRIYLRELCKTEKEEKSQEINLKPMTKENEFKRSTEELDKEGSREADKYKIEESFEDKQLALHFIVSLMFHHLELSTIIWSKVKSSTGAALFAFGLLKAIRKESTSEEHRETLLKYMNIYKEYSIGTLDRTYKQDPDNTIYLLGCEMKLWGYINCIQLALKHGNITFLSHPACKILNERTWYTGTHKNEEENKIKKMGGIEETKQFTNRATETNKPLANGSIQASKQLVKGATEADKLLANGATEADKLLTNGAIQTSQLLTNGAIQSNKTFNNGSNLTNKPVSNVRKESSKSLNNGATLTEEGKETNKMNEIQKPKDIDETTIPSVSVETKASENLIKVENKENNFKANTETKANTRDTSSKENEARKDKLREWLSPSVIFMFRYTSFFVFLFIYAIFLICVLEVERFHWSEWLLLLWVASMAAEQINQILRNEINLIRGPVDLNVFAWLEAFAILLFLLAWLLRLFAYLNPSSSNMMNWARAAFSVDFMAFTVSALELCYTIKFLGPLLLMIIRMLKTLLQFIIIVMVICFAYSVASESVLYPQSRLSPHLIFFVMRKAFWAMFGEFNLNELEDQGTSCTNDPDVYNNFVLDRCPTKAGRYYVPPLLGIYYIIVNILLFNLLIAILNYKIEPVALKSKEIWQHQTVQLTIKYSRVIFLPPPFTLLAPLLWWCRTQESYAPFPQIPDKTKREELQRLEVEKQFAYLQSQNVHNTPLTVKCNGYIYCPHKEKSTWLPIHGSVTTSEVSPKADGILNRNRRPQSSKRYFATRVNYRHGIQWRVVGIKKSNRDHEIHSASSYSVNSLDEQTQAIISDQMTFVNKQNNS</sequence>
<reference evidence="9" key="1">
    <citation type="submission" date="2025-08" db="UniProtKB">
        <authorList>
            <consortium name="RefSeq"/>
        </authorList>
    </citation>
    <scope>IDENTIFICATION</scope>
</reference>
<feature type="transmembrane region" description="Helical" evidence="6">
    <location>
        <begin position="895"/>
        <end position="911"/>
    </location>
</feature>
<dbReference type="GO" id="GO:0030001">
    <property type="term" value="P:metal ion transport"/>
    <property type="evidence" value="ECO:0007669"/>
    <property type="project" value="TreeGrafter"/>
</dbReference>
<name>A0A9W2YE56_BIOGL</name>
<protein>
    <submittedName>
        <fullName evidence="9">Uncharacterized protein LOC106058724 isoform X1</fullName>
    </submittedName>
</protein>
<keyword evidence="8" id="KW-1185">Reference proteome</keyword>
<dbReference type="GeneID" id="106058724"/>
<dbReference type="PANTHER" id="PTHR13800:SF1">
    <property type="entry name" value="TRANSIENT RECEPTOR POTENTIAL CATION CHANNEL TRPM"/>
    <property type="match status" value="1"/>
</dbReference>
<gene>
    <name evidence="9" type="primary">LOC106058724</name>
</gene>
<keyword evidence="2 6" id="KW-0812">Transmembrane</keyword>
<evidence type="ECO:0000256" key="2">
    <source>
        <dbReference type="ARBA" id="ARBA00022692"/>
    </source>
</evidence>
<dbReference type="InterPro" id="IPR050927">
    <property type="entry name" value="TRPM"/>
</dbReference>
<dbReference type="OrthoDB" id="10333849at2759"/>
<dbReference type="PANTHER" id="PTHR13800">
    <property type="entry name" value="TRANSIENT RECEPTOR POTENTIAL CATION CHANNEL, SUBFAMILY M, MEMBER 6"/>
    <property type="match status" value="1"/>
</dbReference>